<reference evidence="3" key="2">
    <citation type="journal article" date="2007" name="Science">
        <title>Draft genome sequence of the sexually transmitted pathogen Trichomonas vaginalis.</title>
        <authorList>
            <person name="Carlton J.M."/>
            <person name="Hirt R.P."/>
            <person name="Silva J.C."/>
            <person name="Delcher A.L."/>
            <person name="Schatz M."/>
            <person name="Zhao Q."/>
            <person name="Wortman J.R."/>
            <person name="Bidwell S.L."/>
            <person name="Alsmark U.C.M."/>
            <person name="Besteiro S."/>
            <person name="Sicheritz-Ponten T."/>
            <person name="Noel C.J."/>
            <person name="Dacks J.B."/>
            <person name="Foster P.G."/>
            <person name="Simillion C."/>
            <person name="Van de Peer Y."/>
            <person name="Miranda-Saavedra D."/>
            <person name="Barton G.J."/>
            <person name="Westrop G.D."/>
            <person name="Mueller S."/>
            <person name="Dessi D."/>
            <person name="Fiori P.L."/>
            <person name="Ren Q."/>
            <person name="Paulsen I."/>
            <person name="Zhang H."/>
            <person name="Bastida-Corcuera F.D."/>
            <person name="Simoes-Barbosa A."/>
            <person name="Brown M.T."/>
            <person name="Hayes R.D."/>
            <person name="Mukherjee M."/>
            <person name="Okumura C.Y."/>
            <person name="Schneider R."/>
            <person name="Smith A.J."/>
            <person name="Vanacova S."/>
            <person name="Villalvazo M."/>
            <person name="Haas B.J."/>
            <person name="Pertea M."/>
            <person name="Feldblyum T.V."/>
            <person name="Utterback T.R."/>
            <person name="Shu C.L."/>
            <person name="Osoegawa K."/>
            <person name="de Jong P.J."/>
            <person name="Hrdy I."/>
            <person name="Horvathova L."/>
            <person name="Zubacova Z."/>
            <person name="Dolezal P."/>
            <person name="Malik S.B."/>
            <person name="Logsdon J.M. Jr."/>
            <person name="Henze K."/>
            <person name="Gupta A."/>
            <person name="Wang C.C."/>
            <person name="Dunne R.L."/>
            <person name="Upcroft J.A."/>
            <person name="Upcroft P."/>
            <person name="White O."/>
            <person name="Salzberg S.L."/>
            <person name="Tang P."/>
            <person name="Chiu C.-H."/>
            <person name="Lee Y.-S."/>
            <person name="Embley T.M."/>
            <person name="Coombs G.H."/>
            <person name="Mottram J.C."/>
            <person name="Tachezy J."/>
            <person name="Fraser-Liggett C.M."/>
            <person name="Johnson P.J."/>
        </authorList>
    </citation>
    <scope>NUCLEOTIDE SEQUENCE [LARGE SCALE GENOMIC DNA]</scope>
    <source>
        <strain evidence="3">G3</strain>
    </source>
</reference>
<name>A2DSN5_TRIV3</name>
<dbReference type="KEGG" id="tva:4774626"/>
<dbReference type="Pfam" id="PF15469">
    <property type="entry name" value="Sec5"/>
    <property type="match status" value="1"/>
</dbReference>
<evidence type="ECO:0000256" key="1">
    <source>
        <dbReference type="ARBA" id="ARBA00022448"/>
    </source>
</evidence>
<sequence>MEGKRQPRDLTDPVCLNWADTVSNFGQPEQISGVVIQEIDTKEKAGQKIEIGRQRTKTEQTLSFDTPQNIALLNQQKFDPLDFIRTTEFAAHPLLHLKNACKANEDPIDDFNKSPIQKIADQLHNYVEATEDLAKANSLFSTNSFPGEQLLAQLDAEFDRINANMNLFFKGIYEQNQKAYEANKELSRIGQNGFIFTLADEIVKLQFLGQFDEIIRVYEKRKKLPDLEKVMPFSLAIQDVEKALRGVEDALRNKIMQMTPKTFNEKYCILLMGINPQKNAITQLIIELQQRILNAFTNQPITNACGVFETTYPFFKTLIDFFHDNYFDQYKTARFSIESQIAQLVKEISDKSTESLKDIAVKSEFTKFNEELHQTILRISQMYNIALKSKFMPDTIKQAQLDLQNWYLEFLKQSFKEILKSQEYVKGIVEYQIRVLDEGELFTPEQYSTLVSEPIFMLLDVTHEEIAMNGKGNIVQTLAMLNELEDKLFTDLFQKYQNVTKTPFSDKESRKIFLITDEIIEILRAKLVRQFASDISSKIYQGFFLSCIDWQKDDIPFQADGWLVYLLNKVISCRTTWGNVYEEVREDLIAAITSSILYSLKQLPVISKAGRKRLLLDLCIIEDAFWMEPLIPIPDPTDPSHQRTIDPPFGALGKKPELAYDPIEAEIGAKDSDVKTMRQNNTYLALKKQLNLQLRSLVNKSH</sequence>
<accession>A2DSN5</accession>
<dbReference type="AlphaFoldDB" id="A2DSN5"/>
<keyword evidence="1" id="KW-0813">Transport</keyword>
<dbReference type="VEuPathDB" id="TrichDB:TVAGG3_0376620"/>
<organism evidence="3 4">
    <name type="scientific">Trichomonas vaginalis (strain ATCC PRA-98 / G3)</name>
    <dbReference type="NCBI Taxonomy" id="412133"/>
    <lineage>
        <taxon>Eukaryota</taxon>
        <taxon>Metamonada</taxon>
        <taxon>Parabasalia</taxon>
        <taxon>Trichomonadida</taxon>
        <taxon>Trichomonadidae</taxon>
        <taxon>Trichomonas</taxon>
    </lineage>
</organism>
<evidence type="ECO:0000313" key="3">
    <source>
        <dbReference type="EMBL" id="EAY16615.1"/>
    </source>
</evidence>
<dbReference type="InParanoid" id="A2DSN5"/>
<feature type="domain" description="Exocyst complex component EXOC2/Sec5 N-terminal" evidence="2">
    <location>
        <begin position="68"/>
        <end position="299"/>
    </location>
</feature>
<keyword evidence="4" id="KW-1185">Reference proteome</keyword>
<dbReference type="OrthoDB" id="10632033at2759"/>
<dbReference type="VEuPathDB" id="TrichDB:TVAG_434520"/>
<dbReference type="EMBL" id="DS113240">
    <property type="protein sequence ID" value="EAY16615.1"/>
    <property type="molecule type" value="Genomic_DNA"/>
</dbReference>
<proteinExistence type="predicted"/>
<protein>
    <recommendedName>
        <fullName evidence="2">Exocyst complex component EXOC2/Sec5 N-terminal domain-containing protein</fullName>
    </recommendedName>
</protein>
<dbReference type="InterPro" id="IPR039481">
    <property type="entry name" value="EXOC2/Sec5_N_dom"/>
</dbReference>
<evidence type="ECO:0000313" key="4">
    <source>
        <dbReference type="Proteomes" id="UP000001542"/>
    </source>
</evidence>
<dbReference type="RefSeq" id="XP_001328838.1">
    <property type="nucleotide sequence ID" value="XM_001328803.1"/>
</dbReference>
<evidence type="ECO:0000259" key="2">
    <source>
        <dbReference type="Pfam" id="PF15469"/>
    </source>
</evidence>
<reference evidence="3" key="1">
    <citation type="submission" date="2006-10" db="EMBL/GenBank/DDBJ databases">
        <authorList>
            <person name="Amadeo P."/>
            <person name="Zhao Q."/>
            <person name="Wortman J."/>
            <person name="Fraser-Liggett C."/>
            <person name="Carlton J."/>
        </authorList>
    </citation>
    <scope>NUCLEOTIDE SEQUENCE</scope>
    <source>
        <strain evidence="3">G3</strain>
    </source>
</reference>
<gene>
    <name evidence="3" type="ORF">TVAG_434520</name>
</gene>
<dbReference type="Proteomes" id="UP000001542">
    <property type="component" value="Unassembled WGS sequence"/>
</dbReference>